<evidence type="ECO:0000259" key="9">
    <source>
        <dbReference type="Pfam" id="PF01555"/>
    </source>
</evidence>
<keyword evidence="4" id="KW-0949">S-adenosyl-L-methionine</keyword>
<dbReference type="Gene3D" id="3.40.50.150">
    <property type="entry name" value="Vaccinia Virus protein VP39"/>
    <property type="match status" value="1"/>
</dbReference>
<evidence type="ECO:0000256" key="1">
    <source>
        <dbReference type="ARBA" id="ARBA00010203"/>
    </source>
</evidence>
<dbReference type="RefSeq" id="WP_377930737.1">
    <property type="nucleotide sequence ID" value="NZ_JBHUEM010000055.1"/>
</dbReference>
<evidence type="ECO:0000256" key="4">
    <source>
        <dbReference type="ARBA" id="ARBA00022691"/>
    </source>
</evidence>
<dbReference type="Pfam" id="PF01555">
    <property type="entry name" value="N6_N4_Mtase"/>
    <property type="match status" value="1"/>
</dbReference>
<dbReference type="InterPro" id="IPR017985">
    <property type="entry name" value="MeTrfase_CN4_CS"/>
</dbReference>
<dbReference type="EC" id="2.1.1.-" evidence="8"/>
<keyword evidence="2" id="KW-0489">Methyltransferase</keyword>
<gene>
    <name evidence="10" type="ORF">ACFSCX_23735</name>
</gene>
<evidence type="ECO:0000256" key="8">
    <source>
        <dbReference type="RuleBase" id="RU362026"/>
    </source>
</evidence>
<accession>A0ABW4LYK0</accession>
<sequence>MDITVYNKDSSTIAELENGSIDLIITSPPYWFLKDYDHPKQLGFNMTYKQYINQLKVHFHECIRVLKKDSYICINVADVRTGEYKQTGRPRLYPIQSDLISFFTEEMDFDLSQHFIWEKFGVKKGEKVALIRGSVGKGKYKKFGVAPFLYTDLLAEHILVFRKPGYRDRGTIFERQDEELNRIPKELLKDWLNPVWKINAGKHPIHKAVFPDELVKRLVCLFSLKNDVILDPFCGVGTTLRLANDLGRNAIGFELNRNYLEELINLYGLKQAGDILTNNHLYIQNLSS</sequence>
<evidence type="ECO:0000256" key="6">
    <source>
        <dbReference type="ARBA" id="ARBA00023125"/>
    </source>
</evidence>
<dbReference type="Proteomes" id="UP001597214">
    <property type="component" value="Unassembled WGS sequence"/>
</dbReference>
<evidence type="ECO:0000256" key="2">
    <source>
        <dbReference type="ARBA" id="ARBA00022603"/>
    </source>
</evidence>
<organism evidence="10 11">
    <name type="scientific">Bacillus salitolerans</name>
    <dbReference type="NCBI Taxonomy" id="1437434"/>
    <lineage>
        <taxon>Bacteria</taxon>
        <taxon>Bacillati</taxon>
        <taxon>Bacillota</taxon>
        <taxon>Bacilli</taxon>
        <taxon>Bacillales</taxon>
        <taxon>Bacillaceae</taxon>
        <taxon>Bacillus</taxon>
    </lineage>
</organism>
<dbReference type="InterPro" id="IPR002941">
    <property type="entry name" value="DNA_methylase_N4/N6"/>
</dbReference>
<evidence type="ECO:0000256" key="7">
    <source>
        <dbReference type="ARBA" id="ARBA00049120"/>
    </source>
</evidence>
<dbReference type="SUPFAM" id="SSF53335">
    <property type="entry name" value="S-adenosyl-L-methionine-dependent methyltransferases"/>
    <property type="match status" value="1"/>
</dbReference>
<keyword evidence="6" id="KW-0238">DNA-binding</keyword>
<reference evidence="11" key="1">
    <citation type="journal article" date="2019" name="Int. J. Syst. Evol. Microbiol.">
        <title>The Global Catalogue of Microorganisms (GCM) 10K type strain sequencing project: providing services to taxonomists for standard genome sequencing and annotation.</title>
        <authorList>
            <consortium name="The Broad Institute Genomics Platform"/>
            <consortium name="The Broad Institute Genome Sequencing Center for Infectious Disease"/>
            <person name="Wu L."/>
            <person name="Ma J."/>
        </authorList>
    </citation>
    <scope>NUCLEOTIDE SEQUENCE [LARGE SCALE GENOMIC DNA]</scope>
    <source>
        <strain evidence="11">CCUG 49339</strain>
    </source>
</reference>
<dbReference type="InterPro" id="IPR001091">
    <property type="entry name" value="RM_Methyltransferase"/>
</dbReference>
<name>A0ABW4LYK0_9BACI</name>
<protein>
    <recommendedName>
        <fullName evidence="8">Methyltransferase</fullName>
        <ecNumber evidence="8">2.1.1.-</ecNumber>
    </recommendedName>
</protein>
<evidence type="ECO:0000256" key="3">
    <source>
        <dbReference type="ARBA" id="ARBA00022679"/>
    </source>
</evidence>
<keyword evidence="3" id="KW-0808">Transferase</keyword>
<keyword evidence="11" id="KW-1185">Reference proteome</keyword>
<evidence type="ECO:0000313" key="11">
    <source>
        <dbReference type="Proteomes" id="UP001597214"/>
    </source>
</evidence>
<evidence type="ECO:0000256" key="5">
    <source>
        <dbReference type="ARBA" id="ARBA00022747"/>
    </source>
</evidence>
<dbReference type="EMBL" id="JBHUEM010000055">
    <property type="protein sequence ID" value="MFD1739497.1"/>
    <property type="molecule type" value="Genomic_DNA"/>
</dbReference>
<evidence type="ECO:0000313" key="10">
    <source>
        <dbReference type="EMBL" id="MFD1739497.1"/>
    </source>
</evidence>
<feature type="domain" description="DNA methylase N-4/N-6" evidence="9">
    <location>
        <begin position="21"/>
        <end position="262"/>
    </location>
</feature>
<comment type="caution">
    <text evidence="10">The sequence shown here is derived from an EMBL/GenBank/DDBJ whole genome shotgun (WGS) entry which is preliminary data.</text>
</comment>
<dbReference type="PRINTS" id="PR00508">
    <property type="entry name" value="S21N4MTFRASE"/>
</dbReference>
<dbReference type="InterPro" id="IPR029063">
    <property type="entry name" value="SAM-dependent_MTases_sf"/>
</dbReference>
<comment type="catalytic activity">
    <reaction evidence="7">
        <text>a 2'-deoxycytidine in DNA + S-adenosyl-L-methionine = an N(4)-methyl-2'-deoxycytidine in DNA + S-adenosyl-L-homocysteine + H(+)</text>
        <dbReference type="Rhea" id="RHEA:16857"/>
        <dbReference type="Rhea" id="RHEA-COMP:11369"/>
        <dbReference type="Rhea" id="RHEA-COMP:13674"/>
        <dbReference type="ChEBI" id="CHEBI:15378"/>
        <dbReference type="ChEBI" id="CHEBI:57856"/>
        <dbReference type="ChEBI" id="CHEBI:59789"/>
        <dbReference type="ChEBI" id="CHEBI:85452"/>
        <dbReference type="ChEBI" id="CHEBI:137933"/>
        <dbReference type="EC" id="2.1.1.113"/>
    </reaction>
</comment>
<comment type="similarity">
    <text evidence="1">Belongs to the N(4)/N(6)-methyltransferase family. N(4) subfamily.</text>
</comment>
<proteinExistence type="inferred from homology"/>
<keyword evidence="5" id="KW-0680">Restriction system</keyword>
<dbReference type="PROSITE" id="PS00093">
    <property type="entry name" value="N4_MTASE"/>
    <property type="match status" value="1"/>
</dbReference>